<accession>A0A8J6N5N5</accession>
<dbReference type="AlphaFoldDB" id="A0A8J6N5N5"/>
<gene>
    <name evidence="3" type="ORF">H8E80_03735</name>
</gene>
<reference evidence="3 4" key="1">
    <citation type="submission" date="2020-08" db="EMBL/GenBank/DDBJ databases">
        <title>Bridging the membrane lipid divide: bacteria of the FCB group superphylum have the potential to synthesize archaeal ether lipids.</title>
        <authorList>
            <person name="Villanueva L."/>
            <person name="Von Meijenfeldt F.A.B."/>
            <person name="Westbye A.B."/>
            <person name="Yadav S."/>
            <person name="Hopmans E.C."/>
            <person name="Dutilh B.E."/>
            <person name="Sinninghe Damste J.S."/>
        </authorList>
    </citation>
    <scope>NUCLEOTIDE SEQUENCE [LARGE SCALE GENOMIC DNA]</scope>
    <source>
        <strain evidence="3">NIOZ-UU82</strain>
    </source>
</reference>
<dbReference type="Proteomes" id="UP000603545">
    <property type="component" value="Unassembled WGS sequence"/>
</dbReference>
<proteinExistence type="predicted"/>
<evidence type="ECO:0000259" key="2">
    <source>
        <dbReference type="PROSITE" id="PS51371"/>
    </source>
</evidence>
<dbReference type="Pfam" id="PF00571">
    <property type="entry name" value="CBS"/>
    <property type="match status" value="1"/>
</dbReference>
<comment type="caution">
    <text evidence="3">The sequence shown here is derived from an EMBL/GenBank/DDBJ whole genome shotgun (WGS) entry which is preliminary data.</text>
</comment>
<keyword evidence="1" id="KW-0129">CBS domain</keyword>
<dbReference type="InterPro" id="IPR046342">
    <property type="entry name" value="CBS_dom_sf"/>
</dbReference>
<feature type="domain" description="CBS" evidence="2">
    <location>
        <begin position="13"/>
        <end position="71"/>
    </location>
</feature>
<name>A0A8J6N5N5_9BACT</name>
<evidence type="ECO:0000256" key="1">
    <source>
        <dbReference type="PROSITE-ProRule" id="PRU00703"/>
    </source>
</evidence>
<evidence type="ECO:0000313" key="3">
    <source>
        <dbReference type="EMBL" id="MBC8199143.1"/>
    </source>
</evidence>
<dbReference type="Gene3D" id="3.10.580.10">
    <property type="entry name" value="CBS-domain"/>
    <property type="match status" value="1"/>
</dbReference>
<organism evidence="3 4">
    <name type="scientific">Candidatus Desulfaltia bathyphila</name>
    <dbReference type="NCBI Taxonomy" id="2841697"/>
    <lineage>
        <taxon>Bacteria</taxon>
        <taxon>Pseudomonadati</taxon>
        <taxon>Thermodesulfobacteriota</taxon>
        <taxon>Desulfobacteria</taxon>
        <taxon>Desulfobacterales</taxon>
        <taxon>Desulfobacterales incertae sedis</taxon>
        <taxon>Candidatus Desulfaltia</taxon>
    </lineage>
</organism>
<sequence length="89" mass="9936">MEKLKVKEITLLIDENLSTEQSVSVEDKITDAIEVMLKNDLDCVAVTSKDKILGMIKLEDALKVIGLEDDLKKKAAKIIIVQGRKIIIE</sequence>
<dbReference type="InterPro" id="IPR000644">
    <property type="entry name" value="CBS_dom"/>
</dbReference>
<evidence type="ECO:0000313" key="4">
    <source>
        <dbReference type="Proteomes" id="UP000603545"/>
    </source>
</evidence>
<protein>
    <submittedName>
        <fullName evidence="3">CBS domain-containing protein</fullName>
    </submittedName>
</protein>
<dbReference type="PROSITE" id="PS51371">
    <property type="entry name" value="CBS"/>
    <property type="match status" value="1"/>
</dbReference>
<dbReference type="SUPFAM" id="SSF54631">
    <property type="entry name" value="CBS-domain pair"/>
    <property type="match status" value="1"/>
</dbReference>
<dbReference type="EMBL" id="JACNLL010000037">
    <property type="protein sequence ID" value="MBC8199143.1"/>
    <property type="molecule type" value="Genomic_DNA"/>
</dbReference>